<dbReference type="Proteomes" id="UP000292958">
    <property type="component" value="Unassembled WGS sequence"/>
</dbReference>
<dbReference type="EMBL" id="SHKW01000002">
    <property type="protein sequence ID" value="RZU35635.1"/>
    <property type="molecule type" value="Genomic_DNA"/>
</dbReference>
<name>A0A4Q7YGX0_9BACT</name>
<accession>A0A4Q7YGX0</accession>
<sequence>MKIAGYILFLFAFGSYARLILTIRQLVTESRQLRTETRFNWFWWIPALKVHRVAYPTSPVRRRIVTGFLLTFVLMAAGLACIGVEVMRTGGVRP</sequence>
<reference evidence="2 3" key="1">
    <citation type="submission" date="2019-02" db="EMBL/GenBank/DDBJ databases">
        <title>Genomic Encyclopedia of Archaeal and Bacterial Type Strains, Phase II (KMG-II): from individual species to whole genera.</title>
        <authorList>
            <person name="Goeker M."/>
        </authorList>
    </citation>
    <scope>NUCLEOTIDE SEQUENCE [LARGE SCALE GENOMIC DNA]</scope>
    <source>
        <strain evidence="2 3">DSM 18101</strain>
    </source>
</reference>
<keyword evidence="1" id="KW-1133">Transmembrane helix</keyword>
<keyword evidence="3" id="KW-1185">Reference proteome</keyword>
<keyword evidence="1" id="KW-0472">Membrane</keyword>
<comment type="caution">
    <text evidence="2">The sequence shown here is derived from an EMBL/GenBank/DDBJ whole genome shotgun (WGS) entry which is preliminary data.</text>
</comment>
<dbReference type="RefSeq" id="WP_130424031.1">
    <property type="nucleotide sequence ID" value="NZ_SHKW01000002.1"/>
</dbReference>
<feature type="transmembrane region" description="Helical" evidence="1">
    <location>
        <begin position="64"/>
        <end position="84"/>
    </location>
</feature>
<dbReference type="AlphaFoldDB" id="A0A4Q7YGX0"/>
<evidence type="ECO:0000256" key="1">
    <source>
        <dbReference type="SAM" id="Phobius"/>
    </source>
</evidence>
<keyword evidence="1" id="KW-0812">Transmembrane</keyword>
<protein>
    <submittedName>
        <fullName evidence="2">Uncharacterized protein</fullName>
    </submittedName>
</protein>
<evidence type="ECO:0000313" key="3">
    <source>
        <dbReference type="Proteomes" id="UP000292958"/>
    </source>
</evidence>
<proteinExistence type="predicted"/>
<organism evidence="2 3">
    <name type="scientific">Edaphobacter modestus</name>
    <dbReference type="NCBI Taxonomy" id="388466"/>
    <lineage>
        <taxon>Bacteria</taxon>
        <taxon>Pseudomonadati</taxon>
        <taxon>Acidobacteriota</taxon>
        <taxon>Terriglobia</taxon>
        <taxon>Terriglobales</taxon>
        <taxon>Acidobacteriaceae</taxon>
        <taxon>Edaphobacter</taxon>
    </lineage>
</organism>
<evidence type="ECO:0000313" key="2">
    <source>
        <dbReference type="EMBL" id="RZU35635.1"/>
    </source>
</evidence>
<gene>
    <name evidence="2" type="ORF">BDD14_5719</name>
</gene>